<dbReference type="EMBL" id="JABBWE010000007">
    <property type="protein sequence ID" value="KAG1801378.1"/>
    <property type="molecule type" value="Genomic_DNA"/>
</dbReference>
<dbReference type="GeneID" id="64595697"/>
<comment type="caution">
    <text evidence="2">The sequence shown here is derived from an EMBL/GenBank/DDBJ whole genome shotgun (WGS) entry which is preliminary data.</text>
</comment>
<feature type="region of interest" description="Disordered" evidence="1">
    <location>
        <begin position="532"/>
        <end position="569"/>
    </location>
</feature>
<accession>A0A9P7DRK3</accession>
<feature type="region of interest" description="Disordered" evidence="1">
    <location>
        <begin position="218"/>
        <end position="252"/>
    </location>
</feature>
<evidence type="ECO:0000256" key="1">
    <source>
        <dbReference type="SAM" id="MobiDB-lite"/>
    </source>
</evidence>
<feature type="region of interest" description="Disordered" evidence="1">
    <location>
        <begin position="282"/>
        <end position="341"/>
    </location>
</feature>
<dbReference type="AlphaFoldDB" id="A0A9P7DRK3"/>
<dbReference type="Proteomes" id="UP000719766">
    <property type="component" value="Unassembled WGS sequence"/>
</dbReference>
<evidence type="ECO:0000313" key="3">
    <source>
        <dbReference type="Proteomes" id="UP000719766"/>
    </source>
</evidence>
<name>A0A9P7DRK3_9AGAM</name>
<keyword evidence="3" id="KW-1185">Reference proteome</keyword>
<feature type="compositionally biased region" description="Polar residues" evidence="1">
    <location>
        <begin position="547"/>
        <end position="558"/>
    </location>
</feature>
<evidence type="ECO:0000313" key="2">
    <source>
        <dbReference type="EMBL" id="KAG1801378.1"/>
    </source>
</evidence>
<dbReference type="OrthoDB" id="333905at2759"/>
<dbReference type="SUPFAM" id="SSF63491">
    <property type="entry name" value="BAG domain"/>
    <property type="match status" value="1"/>
</dbReference>
<gene>
    <name evidence="2" type="ORF">HD556DRAFT_1337178</name>
</gene>
<proteinExistence type="predicted"/>
<organism evidence="2 3">
    <name type="scientific">Suillus plorans</name>
    <dbReference type="NCBI Taxonomy" id="116603"/>
    <lineage>
        <taxon>Eukaryota</taxon>
        <taxon>Fungi</taxon>
        <taxon>Dikarya</taxon>
        <taxon>Basidiomycota</taxon>
        <taxon>Agaricomycotina</taxon>
        <taxon>Agaricomycetes</taxon>
        <taxon>Agaricomycetidae</taxon>
        <taxon>Boletales</taxon>
        <taxon>Suillineae</taxon>
        <taxon>Suillaceae</taxon>
        <taxon>Suillus</taxon>
    </lineage>
</organism>
<feature type="compositionally biased region" description="Basic and acidic residues" evidence="1">
    <location>
        <begin position="240"/>
        <end position="252"/>
    </location>
</feature>
<feature type="region of interest" description="Disordered" evidence="1">
    <location>
        <begin position="594"/>
        <end position="629"/>
    </location>
</feature>
<dbReference type="InterPro" id="IPR036533">
    <property type="entry name" value="BAG_dom_sf"/>
</dbReference>
<dbReference type="Gene3D" id="1.20.58.120">
    <property type="entry name" value="BAG domain"/>
    <property type="match status" value="1"/>
</dbReference>
<sequence length="708" mass="76349">MLVFATPYRSVDPYATRQRAWARHQQQLRNQSIQNALYAQQYPNQQSIHQLRSINGLLNRILDRDDYLHTPEPYYGYSTNDLAEFEYELALSRATRNAAIQQLHRDHNPAIRGWCAASQAQRKKQERERELHARRRAIEANGFLAHAEPYLSGYLPCGLPVDAELPTQATASTSKAPVQNQPCLQERLDGRMSQLQSIFDSLSGGTSTEAPVQCVPVTSTTPTSTQVNVNEEPTTSSYEGKGKAKEIPDSDESLKDRLEDRLMDQFQSELSNTFRSILTSLSEGTSTDTPGVPVTFAAPTSTQVNVDEERTTSSRTRKGKVKETPDSDAEEESSASPAQVASSLSQITSILSRLETLLVDFQFPAELDFSPSRSPSPGYSALDTDDTFALTYTATNAPLRAQEHALSLLLGDLDNIPSFGSHAVRDARRAVVARVEQALEELEKGVEERRGRARARKADPVTVTVPVEQPSEPENLTSADLAPIKVPVIDEAPTNGFVPALQVEAIVEPVVLDAIIEAPTGSIGIATASVAEPSSTSASLPTASSEVSETLTAQQVSVPQKEESEEPLVDAVGTAAVSEDPTSEDAVIIEATNLPTNADLIQPSSPSATRLTPPPLDTSDSHSQNTLGVSPADFETLTHADADIPAEVVDTTDEPASLVPAAAASSFLGSDHEQTPSEVNVLESYSSVELAAPSSPVSETEVDTFLLL</sequence>
<dbReference type="RefSeq" id="XP_041164844.1">
    <property type="nucleotide sequence ID" value="XM_041301933.1"/>
</dbReference>
<feature type="compositionally biased region" description="Low complexity" evidence="1">
    <location>
        <begin position="218"/>
        <end position="230"/>
    </location>
</feature>
<protein>
    <recommendedName>
        <fullName evidence="4">BAG domain-containing protein</fullName>
    </recommendedName>
</protein>
<feature type="compositionally biased region" description="Low complexity" evidence="1">
    <location>
        <begin position="532"/>
        <end position="546"/>
    </location>
</feature>
<dbReference type="GO" id="GO:0051087">
    <property type="term" value="F:protein-folding chaperone binding"/>
    <property type="evidence" value="ECO:0007669"/>
    <property type="project" value="InterPro"/>
</dbReference>
<evidence type="ECO:0008006" key="4">
    <source>
        <dbReference type="Google" id="ProtNLM"/>
    </source>
</evidence>
<reference evidence="2" key="1">
    <citation type="journal article" date="2020" name="New Phytol.">
        <title>Comparative genomics reveals dynamic genome evolution in host specialist ectomycorrhizal fungi.</title>
        <authorList>
            <person name="Lofgren L.A."/>
            <person name="Nguyen N.H."/>
            <person name="Vilgalys R."/>
            <person name="Ruytinx J."/>
            <person name="Liao H.L."/>
            <person name="Branco S."/>
            <person name="Kuo A."/>
            <person name="LaButti K."/>
            <person name="Lipzen A."/>
            <person name="Andreopoulos W."/>
            <person name="Pangilinan J."/>
            <person name="Riley R."/>
            <person name="Hundley H."/>
            <person name="Na H."/>
            <person name="Barry K."/>
            <person name="Grigoriev I.V."/>
            <person name="Stajich J.E."/>
            <person name="Kennedy P.G."/>
        </authorList>
    </citation>
    <scope>NUCLEOTIDE SEQUENCE</scope>
    <source>
        <strain evidence="2">S12</strain>
    </source>
</reference>